<keyword evidence="2" id="KW-0472">Membrane</keyword>
<protein>
    <submittedName>
        <fullName evidence="3">Uncharacterized protein</fullName>
    </submittedName>
</protein>
<dbReference type="Proteomes" id="UP000325672">
    <property type="component" value="Unassembled WGS sequence"/>
</dbReference>
<dbReference type="AlphaFoldDB" id="A0A5N6SEB6"/>
<evidence type="ECO:0000313" key="4">
    <source>
        <dbReference type="Proteomes" id="UP000325672"/>
    </source>
</evidence>
<name>A0A5N6SEB6_ASPPS</name>
<organism evidence="3 4">
    <name type="scientific">Aspergillus pseudotamarii</name>
    <dbReference type="NCBI Taxonomy" id="132259"/>
    <lineage>
        <taxon>Eukaryota</taxon>
        <taxon>Fungi</taxon>
        <taxon>Dikarya</taxon>
        <taxon>Ascomycota</taxon>
        <taxon>Pezizomycotina</taxon>
        <taxon>Eurotiomycetes</taxon>
        <taxon>Eurotiomycetidae</taxon>
        <taxon>Eurotiales</taxon>
        <taxon>Aspergillaceae</taxon>
        <taxon>Aspergillus</taxon>
        <taxon>Aspergillus subgen. Circumdati</taxon>
    </lineage>
</organism>
<accession>A0A5N6SEB6</accession>
<sequence>MQLLSLDTEGSSRKVNNPILHKSVRQVGYCTRMISDRDLTERSQVSLSRCVPAHHWRTGSQQQHWAAESDAGAEKQGGGGGAAAAAAAGFVVFFPFSFLFIFFIHFFSCPPPPFCNGVCF</sequence>
<dbReference type="EMBL" id="ML743650">
    <property type="protein sequence ID" value="KAE8131753.1"/>
    <property type="molecule type" value="Genomic_DNA"/>
</dbReference>
<evidence type="ECO:0000256" key="2">
    <source>
        <dbReference type="SAM" id="Phobius"/>
    </source>
</evidence>
<keyword evidence="2" id="KW-0812">Transmembrane</keyword>
<feature type="non-terminal residue" evidence="3">
    <location>
        <position position="120"/>
    </location>
</feature>
<dbReference type="GeneID" id="43640407"/>
<keyword evidence="2" id="KW-1133">Transmembrane helix</keyword>
<evidence type="ECO:0000256" key="1">
    <source>
        <dbReference type="SAM" id="MobiDB-lite"/>
    </source>
</evidence>
<dbReference type="RefSeq" id="XP_031907816.1">
    <property type="nucleotide sequence ID" value="XM_032056197.1"/>
</dbReference>
<feature type="region of interest" description="Disordered" evidence="1">
    <location>
        <begin position="59"/>
        <end position="81"/>
    </location>
</feature>
<evidence type="ECO:0000313" key="3">
    <source>
        <dbReference type="EMBL" id="KAE8131753.1"/>
    </source>
</evidence>
<gene>
    <name evidence="3" type="ORF">BDV38DRAFT_263547</name>
</gene>
<proteinExistence type="predicted"/>
<keyword evidence="4" id="KW-1185">Reference proteome</keyword>
<reference evidence="3 4" key="1">
    <citation type="submission" date="2019-04" db="EMBL/GenBank/DDBJ databases">
        <title>Friends and foes A comparative genomics study of 23 Aspergillus species from section Flavi.</title>
        <authorList>
            <consortium name="DOE Joint Genome Institute"/>
            <person name="Kjaerbolling I."/>
            <person name="Vesth T."/>
            <person name="Frisvad J.C."/>
            <person name="Nybo J.L."/>
            <person name="Theobald S."/>
            <person name="Kildgaard S."/>
            <person name="Isbrandt T."/>
            <person name="Kuo A."/>
            <person name="Sato A."/>
            <person name="Lyhne E.K."/>
            <person name="Kogle M.E."/>
            <person name="Wiebenga A."/>
            <person name="Kun R.S."/>
            <person name="Lubbers R.J."/>
            <person name="Makela M.R."/>
            <person name="Barry K."/>
            <person name="Chovatia M."/>
            <person name="Clum A."/>
            <person name="Daum C."/>
            <person name="Haridas S."/>
            <person name="He G."/>
            <person name="LaButti K."/>
            <person name="Lipzen A."/>
            <person name="Mondo S."/>
            <person name="Riley R."/>
            <person name="Salamov A."/>
            <person name="Simmons B.A."/>
            <person name="Magnuson J.K."/>
            <person name="Henrissat B."/>
            <person name="Mortensen U.H."/>
            <person name="Larsen T.O."/>
            <person name="Devries R.P."/>
            <person name="Grigoriev I.V."/>
            <person name="Machida M."/>
            <person name="Baker S.E."/>
            <person name="Andersen M.R."/>
        </authorList>
    </citation>
    <scope>NUCLEOTIDE SEQUENCE [LARGE SCALE GENOMIC DNA]</scope>
    <source>
        <strain evidence="3 4">CBS 117625</strain>
    </source>
</reference>
<feature type="transmembrane region" description="Helical" evidence="2">
    <location>
        <begin position="82"/>
        <end position="107"/>
    </location>
</feature>